<evidence type="ECO:0000313" key="1">
    <source>
        <dbReference type="EMBL" id="KAH9736670.1"/>
    </source>
</evidence>
<reference evidence="2" key="1">
    <citation type="journal article" date="2023" name="Hortic. Res.">
        <title>A chromosome-level phased genome enabling allele-level studies in sweet orange: a case study on citrus Huanglongbing tolerance.</title>
        <authorList>
            <person name="Wu B."/>
            <person name="Yu Q."/>
            <person name="Deng Z."/>
            <person name="Duan Y."/>
            <person name="Luo F."/>
            <person name="Gmitter F. Jr."/>
        </authorList>
    </citation>
    <scope>NUCLEOTIDE SEQUENCE [LARGE SCALE GENOMIC DNA]</scope>
    <source>
        <strain evidence="2">cv. Valencia</strain>
    </source>
</reference>
<name>A0ACB8JVX5_CITSI</name>
<dbReference type="Proteomes" id="UP000829398">
    <property type="component" value="Chromosome 6"/>
</dbReference>
<dbReference type="EMBL" id="CM039175">
    <property type="protein sequence ID" value="KAH9736670.1"/>
    <property type="molecule type" value="Genomic_DNA"/>
</dbReference>
<proteinExistence type="predicted"/>
<comment type="caution">
    <text evidence="1">The sequence shown here is derived from an EMBL/GenBank/DDBJ whole genome shotgun (WGS) entry which is preliminary data.</text>
</comment>
<keyword evidence="2" id="KW-1185">Reference proteome</keyword>
<sequence>MLFSPFKFQLYGCFQSLIPMRILLLSWLFLIPFLANVFGIDVVLVSGRCQSDQQLLLLQMKDSLVFNSSLSVNLVEWSQGEDCCHWGGVDCDGDGRVIGLDLSNESISGGIENATGLFSLQHLRRLNLAYNSFNGSQIPSGLANLTNLTYLNLSNAGFAGQIPIQVSGMIRLVTLDLSSLYLFGALLKLENPNLSGLLQNLAELRELYLDGVNVSAPGIEWCQALSSLVPKLRVLSLASCYLSGPIHPSLAKLQSLSVIRLDQNDLLSPVPEFLADFFNLTSLRLSSSRLNGTFPEKILRVHTLQTLDLSGNRLLQGSLPDFPKNSSLRTLMLSDTNFSGVLPDSIGNLKNLSTIDLARCNLSGSIPTSLANLTQLVYLDLSSNEFVGPIPSLHMSKNLTHLDLSNNALPGAISSTDWEHLSNLVYVDLRNNSLNGSIPRSLFSLPMLQQLQLANNKFGGPIPKFSNASYSALDTLDLSANRLEGPIPMFIFELKNLKILMLSSNKLNGTLQLAAIQRLRNLTRLELSYNNLTVNASSDSSFPSQVSTLRLASCKLRMIPDLKNQSKLSYLDLSDNQISGEIPNWVWEIGNVSLQYLNLSHNLLSSLQRPFSISDLNLITVLDLHSNQLQGSIPYPPRNAVLVDYSNNSFTSSIPDDIGNFMSFTLFFSLSNNSITGVIPQTLCNATNLSVLDLSKNKLRGKMPTCLIKMSEILGVLNLRGNSLSGTLSVTFPGNCGLQTLDLNGNQLGGTVPKSLANCRKLEVLDLGNNKIRDTFPCWLKNISSLRVLVLRLNSFYGSITCRENDDSWPMLQIVDIASNNFSGRVPQKCITTWKAMMSDEDEAQSNFKHLHFEFLKLSNMYYQDVVTVTSKGLEMELVKILSIFTSIDFSRNNFDGPIPEEIGRLKLLYGLNLSQNALTGPIPSAIGNLRQLESLDLSKNHVSGQIPIQLANLTFLSVLNLSHNNLVGKIPESTQLQSFSETSFEGNEGLCGFPLNNCRSSILCGFPARNDCKTNSSKLQPSEQASNKEFNWQFILMGVGFGVGSAAIVAPLMFSKKANKLYDVQIDKLLLVTLPMLGLTYKTSYERSLEAEENLEDELTDDDDDGEEQDEMETEGVRGRYCVFCSKLNITRKKVIHDPKCTCHNSPTASSSSSTSTSSSSLAHFDNS</sequence>
<evidence type="ECO:0000313" key="2">
    <source>
        <dbReference type="Proteomes" id="UP000829398"/>
    </source>
</evidence>
<accession>A0ACB8JVX5</accession>
<protein>
    <submittedName>
        <fullName evidence="1">Uncharacterized protein</fullName>
    </submittedName>
</protein>
<organism evidence="1 2">
    <name type="scientific">Citrus sinensis</name>
    <name type="common">Sweet orange</name>
    <name type="synonym">Citrus aurantium var. sinensis</name>
    <dbReference type="NCBI Taxonomy" id="2711"/>
    <lineage>
        <taxon>Eukaryota</taxon>
        <taxon>Viridiplantae</taxon>
        <taxon>Streptophyta</taxon>
        <taxon>Embryophyta</taxon>
        <taxon>Tracheophyta</taxon>
        <taxon>Spermatophyta</taxon>
        <taxon>Magnoliopsida</taxon>
        <taxon>eudicotyledons</taxon>
        <taxon>Gunneridae</taxon>
        <taxon>Pentapetalae</taxon>
        <taxon>rosids</taxon>
        <taxon>malvids</taxon>
        <taxon>Sapindales</taxon>
        <taxon>Rutaceae</taxon>
        <taxon>Aurantioideae</taxon>
        <taxon>Citrus</taxon>
    </lineage>
</organism>
<gene>
    <name evidence="1" type="ORF">KPL71_018174</name>
</gene>